<organism evidence="2 3">
    <name type="scientific">Cerrena zonata</name>
    <dbReference type="NCBI Taxonomy" id="2478898"/>
    <lineage>
        <taxon>Eukaryota</taxon>
        <taxon>Fungi</taxon>
        <taxon>Dikarya</taxon>
        <taxon>Basidiomycota</taxon>
        <taxon>Agaricomycotina</taxon>
        <taxon>Agaricomycetes</taxon>
        <taxon>Polyporales</taxon>
        <taxon>Cerrenaceae</taxon>
        <taxon>Cerrena</taxon>
    </lineage>
</organism>
<name>A0AAW0FIL2_9APHY</name>
<accession>A0AAW0FIL2</accession>
<feature type="region of interest" description="Disordered" evidence="1">
    <location>
        <begin position="1"/>
        <end position="35"/>
    </location>
</feature>
<dbReference type="Proteomes" id="UP001385951">
    <property type="component" value="Unassembled WGS sequence"/>
</dbReference>
<evidence type="ECO:0000313" key="2">
    <source>
        <dbReference type="EMBL" id="KAK7677037.1"/>
    </source>
</evidence>
<sequence length="270" mass="29449">MGDNRSKSAKKKAKLTKRNEDLNPNSAGSSDQTNVQQILSDTQTDLELEAGVTGVASIATPKRAHKLSIKLPLAKKAKTVSETEGKIVFIVPCIDGANQRHTAKLDTPFVEVLASIREIIGCTGYRLQPDLTYKLGNASSKSVPAMSFATDDDWQGRIEDVTKTEKKKKDSVPVTILVPVNYMHSLKNKKSKSSSNTIASNRVKEKPKLIDLDKSEDDGDEDGVTVMDQEMKIAAQLTTQLSKCQRCGPIPCRISHSGDHVQVTFGQIKA</sequence>
<gene>
    <name evidence="2" type="ORF">QCA50_020002</name>
</gene>
<evidence type="ECO:0000256" key="1">
    <source>
        <dbReference type="SAM" id="MobiDB-lite"/>
    </source>
</evidence>
<feature type="compositionally biased region" description="Basic residues" evidence="1">
    <location>
        <begin position="7"/>
        <end position="16"/>
    </location>
</feature>
<proteinExistence type="predicted"/>
<feature type="compositionally biased region" description="Acidic residues" evidence="1">
    <location>
        <begin position="214"/>
        <end position="223"/>
    </location>
</feature>
<feature type="compositionally biased region" description="Basic and acidic residues" evidence="1">
    <location>
        <begin position="202"/>
        <end position="213"/>
    </location>
</feature>
<reference evidence="2 3" key="1">
    <citation type="submission" date="2022-09" db="EMBL/GenBank/DDBJ databases">
        <authorList>
            <person name="Palmer J.M."/>
        </authorList>
    </citation>
    <scope>NUCLEOTIDE SEQUENCE [LARGE SCALE GENOMIC DNA]</scope>
    <source>
        <strain evidence="2 3">DSM 7382</strain>
    </source>
</reference>
<feature type="compositionally biased region" description="Polar residues" evidence="1">
    <location>
        <begin position="22"/>
        <end position="35"/>
    </location>
</feature>
<dbReference type="AlphaFoldDB" id="A0AAW0FIL2"/>
<dbReference type="EMBL" id="JASBNA010000097">
    <property type="protein sequence ID" value="KAK7677037.1"/>
    <property type="molecule type" value="Genomic_DNA"/>
</dbReference>
<feature type="region of interest" description="Disordered" evidence="1">
    <location>
        <begin position="189"/>
        <end position="223"/>
    </location>
</feature>
<protein>
    <submittedName>
        <fullName evidence="2">Uncharacterized protein</fullName>
    </submittedName>
</protein>
<keyword evidence="3" id="KW-1185">Reference proteome</keyword>
<evidence type="ECO:0000313" key="3">
    <source>
        <dbReference type="Proteomes" id="UP001385951"/>
    </source>
</evidence>
<comment type="caution">
    <text evidence="2">The sequence shown here is derived from an EMBL/GenBank/DDBJ whole genome shotgun (WGS) entry which is preliminary data.</text>
</comment>